<dbReference type="PROSITE" id="PS50059">
    <property type="entry name" value="FKBP_PPIASE"/>
    <property type="match status" value="1"/>
</dbReference>
<dbReference type="EC" id="5.2.1.8" evidence="3 12"/>
<keyword evidence="6 12" id="KW-0697">Rotamase</keyword>
<protein>
    <recommendedName>
        <fullName evidence="4 12">Trigger factor</fullName>
        <shortName evidence="12">TF</shortName>
        <ecNumber evidence="3 12">5.2.1.8</ecNumber>
    </recommendedName>
    <alternativeName>
        <fullName evidence="11 12">PPIase</fullName>
    </alternativeName>
</protein>
<dbReference type="GO" id="GO:0015031">
    <property type="term" value="P:protein transport"/>
    <property type="evidence" value="ECO:0007669"/>
    <property type="project" value="UniProtKB-UniRule"/>
</dbReference>
<dbReference type="Gene3D" id="3.10.50.40">
    <property type="match status" value="1"/>
</dbReference>
<evidence type="ECO:0000256" key="6">
    <source>
        <dbReference type="ARBA" id="ARBA00023110"/>
    </source>
</evidence>
<keyword evidence="7 12" id="KW-0143">Chaperone</keyword>
<evidence type="ECO:0000256" key="12">
    <source>
        <dbReference type="HAMAP-Rule" id="MF_00303"/>
    </source>
</evidence>
<comment type="similarity">
    <text evidence="2 12 14">Belongs to the FKBP-type PPIase family. Tig subfamily.</text>
</comment>
<dbReference type="GO" id="GO:0044183">
    <property type="term" value="F:protein folding chaperone"/>
    <property type="evidence" value="ECO:0007669"/>
    <property type="project" value="TreeGrafter"/>
</dbReference>
<evidence type="ECO:0000256" key="11">
    <source>
        <dbReference type="ARBA" id="ARBA00029986"/>
    </source>
</evidence>
<feature type="compositionally biased region" description="Basic residues" evidence="15">
    <location>
        <begin position="446"/>
        <end position="455"/>
    </location>
</feature>
<dbReference type="PANTHER" id="PTHR30560:SF3">
    <property type="entry name" value="TRIGGER FACTOR-LIKE PROTEIN TIG, CHLOROPLASTIC"/>
    <property type="match status" value="1"/>
</dbReference>
<evidence type="ECO:0000256" key="13">
    <source>
        <dbReference type="PROSITE-ProRule" id="PRU00277"/>
    </source>
</evidence>
<dbReference type="Proteomes" id="UP000253061">
    <property type="component" value="Unassembled WGS sequence"/>
</dbReference>
<evidence type="ECO:0000256" key="8">
    <source>
        <dbReference type="ARBA" id="ARBA00023235"/>
    </source>
</evidence>
<keyword evidence="5 12" id="KW-0132">Cell division</keyword>
<proteinExistence type="inferred from homology"/>
<evidence type="ECO:0000256" key="9">
    <source>
        <dbReference type="ARBA" id="ARBA00023306"/>
    </source>
</evidence>
<organism evidence="17 18">
    <name type="scientific">Thalassospira profundimaris</name>
    <dbReference type="NCBI Taxonomy" id="502049"/>
    <lineage>
        <taxon>Bacteria</taxon>
        <taxon>Pseudomonadati</taxon>
        <taxon>Pseudomonadota</taxon>
        <taxon>Alphaproteobacteria</taxon>
        <taxon>Rhodospirillales</taxon>
        <taxon>Thalassospiraceae</taxon>
        <taxon>Thalassospira</taxon>
    </lineage>
</organism>
<sequence>MQVTETKNEGLAREFKVVVPAAHIEEKVVAKLDEIKDQVRLPGFRPGKIPAKLLRQRYGQAVMGEVLEAAVNENTGKVLNDNDLRPAVQPKIEVTKFDEGGDLEFDIAVEIIPAIEAMDFKKLNLTREVVELDDSKVTETLERIASAQGSTEPLKRKRKSKAGDVVVIDFLGKIDGEAFEGGKAEDYELELGSGSFIEGFEDQLTGVNAGDELVVKVKFPDEYGAAELAGKDAEFDVTVKEIKEKKPAELDDELAKKLGQDSLDSLKEAIRKDFGREYESVSRQKMKRQLLDALAENHSFELPVSLVDNELEGIIGQIKQAREAGQEDEETKGKSEEELTTEFREIAERRVLLGLLLAEVGRENDIQVTQEDVNKVLVAEAQKYPGQEQQVIEFYKNNPQALQALQGPVYEDKVVDYIIELAKVEDKTVTVEELLKPEEEEEAPKKKSAAKKAPAKKAAEKKAPAKKAPAKKTAAKKPAAKKAADKSEEK</sequence>
<dbReference type="InterPro" id="IPR001179">
    <property type="entry name" value="PPIase_FKBP_dom"/>
</dbReference>
<dbReference type="NCBIfam" id="TIGR00115">
    <property type="entry name" value="tig"/>
    <property type="match status" value="1"/>
</dbReference>
<feature type="compositionally biased region" description="Basic residues" evidence="15">
    <location>
        <begin position="464"/>
        <end position="480"/>
    </location>
</feature>
<dbReference type="GO" id="GO:0005737">
    <property type="term" value="C:cytoplasm"/>
    <property type="evidence" value="ECO:0007669"/>
    <property type="project" value="UniProtKB-SubCell"/>
</dbReference>
<dbReference type="EMBL" id="JPWB01000010">
    <property type="protein sequence ID" value="RCK19547.1"/>
    <property type="molecule type" value="Genomic_DNA"/>
</dbReference>
<name>A0A367V2Z8_9PROT</name>
<evidence type="ECO:0000256" key="10">
    <source>
        <dbReference type="ARBA" id="ARBA00024849"/>
    </source>
</evidence>
<dbReference type="Pfam" id="PF05697">
    <property type="entry name" value="Trigger_N"/>
    <property type="match status" value="1"/>
</dbReference>
<dbReference type="InterPro" id="IPR005215">
    <property type="entry name" value="Trig_fac"/>
</dbReference>
<dbReference type="PANTHER" id="PTHR30560">
    <property type="entry name" value="TRIGGER FACTOR CHAPERONE AND PEPTIDYL-PROLYL CIS/TRANS ISOMERASE"/>
    <property type="match status" value="1"/>
</dbReference>
<dbReference type="InterPro" id="IPR036611">
    <property type="entry name" value="Trigger_fac_ribosome-bd_sf"/>
</dbReference>
<dbReference type="GO" id="GO:0003755">
    <property type="term" value="F:peptidyl-prolyl cis-trans isomerase activity"/>
    <property type="evidence" value="ECO:0007669"/>
    <property type="project" value="UniProtKB-UniRule"/>
</dbReference>
<dbReference type="RefSeq" id="WP_062954539.1">
    <property type="nucleotide sequence ID" value="NZ_JPWB01000010.1"/>
</dbReference>
<comment type="function">
    <text evidence="10 12">Involved in protein export. Acts as a chaperone by maintaining the newly synthesized protein in an open conformation. Functions as a peptidyl-prolyl cis-trans isomerase.</text>
</comment>
<dbReference type="SUPFAM" id="SSF102735">
    <property type="entry name" value="Trigger factor ribosome-binding domain"/>
    <property type="match status" value="1"/>
</dbReference>
<evidence type="ECO:0000256" key="7">
    <source>
        <dbReference type="ARBA" id="ARBA00023186"/>
    </source>
</evidence>
<dbReference type="SUPFAM" id="SSF109998">
    <property type="entry name" value="Triger factor/SurA peptide-binding domain-like"/>
    <property type="match status" value="1"/>
</dbReference>
<comment type="domain">
    <text evidence="12">Consists of 3 domains; the N-terminus binds the ribosome, the middle domain has PPIase activity, while the C-terminus has intrinsic chaperone activity on its own.</text>
</comment>
<evidence type="ECO:0000256" key="4">
    <source>
        <dbReference type="ARBA" id="ARBA00016902"/>
    </source>
</evidence>
<dbReference type="GO" id="GO:0043335">
    <property type="term" value="P:protein unfolding"/>
    <property type="evidence" value="ECO:0007669"/>
    <property type="project" value="TreeGrafter"/>
</dbReference>
<evidence type="ECO:0000313" key="18">
    <source>
        <dbReference type="Proteomes" id="UP000253061"/>
    </source>
</evidence>
<keyword evidence="8 12" id="KW-0413">Isomerase</keyword>
<accession>A0A367V2Z8</accession>
<dbReference type="InterPro" id="IPR027304">
    <property type="entry name" value="Trigger_fact/SurA_dom_sf"/>
</dbReference>
<dbReference type="GO" id="GO:0043022">
    <property type="term" value="F:ribosome binding"/>
    <property type="evidence" value="ECO:0007669"/>
    <property type="project" value="TreeGrafter"/>
</dbReference>
<evidence type="ECO:0000256" key="1">
    <source>
        <dbReference type="ARBA" id="ARBA00000971"/>
    </source>
</evidence>
<dbReference type="Gene3D" id="1.10.3120.10">
    <property type="entry name" value="Trigger factor, C-terminal domain"/>
    <property type="match status" value="1"/>
</dbReference>
<dbReference type="InterPro" id="IPR046357">
    <property type="entry name" value="PPIase_dom_sf"/>
</dbReference>
<dbReference type="PIRSF" id="PIRSF003095">
    <property type="entry name" value="Trigger_factor"/>
    <property type="match status" value="1"/>
</dbReference>
<dbReference type="InterPro" id="IPR008881">
    <property type="entry name" value="Trigger_fac_ribosome-bd_bac"/>
</dbReference>
<evidence type="ECO:0000259" key="16">
    <source>
        <dbReference type="PROSITE" id="PS50059"/>
    </source>
</evidence>
<comment type="caution">
    <text evidence="17">The sequence shown here is derived from an EMBL/GenBank/DDBJ whole genome shotgun (WGS) entry which is preliminary data.</text>
</comment>
<dbReference type="InterPro" id="IPR037041">
    <property type="entry name" value="Trigger_fac_C_sf"/>
</dbReference>
<comment type="catalytic activity">
    <reaction evidence="1 12 13">
        <text>[protein]-peptidylproline (omega=180) = [protein]-peptidylproline (omega=0)</text>
        <dbReference type="Rhea" id="RHEA:16237"/>
        <dbReference type="Rhea" id="RHEA-COMP:10747"/>
        <dbReference type="Rhea" id="RHEA-COMP:10748"/>
        <dbReference type="ChEBI" id="CHEBI:83833"/>
        <dbReference type="ChEBI" id="CHEBI:83834"/>
        <dbReference type="EC" id="5.2.1.8"/>
    </reaction>
</comment>
<evidence type="ECO:0000313" key="17">
    <source>
        <dbReference type="EMBL" id="RCK19547.1"/>
    </source>
</evidence>
<feature type="domain" description="PPIase FKBP-type" evidence="16">
    <location>
        <begin position="163"/>
        <end position="245"/>
    </location>
</feature>
<evidence type="ECO:0000256" key="3">
    <source>
        <dbReference type="ARBA" id="ARBA00013194"/>
    </source>
</evidence>
<dbReference type="Pfam" id="PF05698">
    <property type="entry name" value="Trigger_C"/>
    <property type="match status" value="1"/>
</dbReference>
<evidence type="ECO:0000256" key="15">
    <source>
        <dbReference type="SAM" id="MobiDB-lite"/>
    </source>
</evidence>
<evidence type="ECO:0000256" key="14">
    <source>
        <dbReference type="RuleBase" id="RU003914"/>
    </source>
</evidence>
<gene>
    <name evidence="12" type="primary">tig</name>
    <name evidence="17" type="ORF">TH6_18255</name>
</gene>
<dbReference type="Pfam" id="PF00254">
    <property type="entry name" value="FKBP_C"/>
    <property type="match status" value="1"/>
</dbReference>
<comment type="subcellular location">
    <subcellularLocation>
        <location evidence="12">Cytoplasm</location>
    </subcellularLocation>
    <text evidence="12">About half TF is bound to the ribosome near the polypeptide exit tunnel while the other half is free in the cytoplasm.</text>
</comment>
<keyword evidence="12" id="KW-0963">Cytoplasm</keyword>
<evidence type="ECO:0000256" key="5">
    <source>
        <dbReference type="ARBA" id="ARBA00022618"/>
    </source>
</evidence>
<dbReference type="SUPFAM" id="SSF54534">
    <property type="entry name" value="FKBP-like"/>
    <property type="match status" value="1"/>
</dbReference>
<dbReference type="InterPro" id="IPR008880">
    <property type="entry name" value="Trigger_fac_C"/>
</dbReference>
<evidence type="ECO:0000256" key="2">
    <source>
        <dbReference type="ARBA" id="ARBA00005464"/>
    </source>
</evidence>
<reference evidence="17 18" key="1">
    <citation type="submission" date="2014-07" db="EMBL/GenBank/DDBJ databases">
        <title>Draft genome sequence of Thalassospira profundimaris R8-17.</title>
        <authorList>
            <person name="Lai Q."/>
            <person name="Shao Z."/>
        </authorList>
    </citation>
    <scope>NUCLEOTIDE SEQUENCE [LARGE SCALE GENOMIC DNA]</scope>
    <source>
        <strain evidence="17 18">R8-17</strain>
    </source>
</reference>
<dbReference type="FunFam" id="3.10.50.40:FF:000001">
    <property type="entry name" value="Trigger factor"/>
    <property type="match status" value="1"/>
</dbReference>
<dbReference type="Gene3D" id="3.30.70.1050">
    <property type="entry name" value="Trigger factor ribosome-binding domain"/>
    <property type="match status" value="1"/>
</dbReference>
<dbReference type="GO" id="GO:0051083">
    <property type="term" value="P:'de novo' cotranslational protein folding"/>
    <property type="evidence" value="ECO:0007669"/>
    <property type="project" value="TreeGrafter"/>
</dbReference>
<dbReference type="GO" id="GO:0051301">
    <property type="term" value="P:cell division"/>
    <property type="evidence" value="ECO:0007669"/>
    <property type="project" value="UniProtKB-KW"/>
</dbReference>
<feature type="region of interest" description="Disordered" evidence="15">
    <location>
        <begin position="434"/>
        <end position="490"/>
    </location>
</feature>
<dbReference type="AlphaFoldDB" id="A0A367V2Z8"/>
<dbReference type="HAMAP" id="MF_00303">
    <property type="entry name" value="Trigger_factor_Tig"/>
    <property type="match status" value="1"/>
</dbReference>
<keyword evidence="9 12" id="KW-0131">Cell cycle</keyword>